<protein>
    <recommendedName>
        <fullName evidence="9">J domain-containing protein</fullName>
    </recommendedName>
</protein>
<dbReference type="InterPro" id="IPR001623">
    <property type="entry name" value="DnaJ_domain"/>
</dbReference>
<organism evidence="10 11">
    <name type="scientific">Tigriopus californicus</name>
    <name type="common">Marine copepod</name>
    <dbReference type="NCBI Taxonomy" id="6832"/>
    <lineage>
        <taxon>Eukaryota</taxon>
        <taxon>Metazoa</taxon>
        <taxon>Ecdysozoa</taxon>
        <taxon>Arthropoda</taxon>
        <taxon>Crustacea</taxon>
        <taxon>Multicrustacea</taxon>
        <taxon>Hexanauplia</taxon>
        <taxon>Copepoda</taxon>
        <taxon>Harpacticoida</taxon>
        <taxon>Harpacticidae</taxon>
        <taxon>Tigriopus</taxon>
    </lineage>
</organism>
<evidence type="ECO:0000256" key="4">
    <source>
        <dbReference type="ARBA" id="ARBA00022989"/>
    </source>
</evidence>
<keyword evidence="3" id="KW-0999">Mitochondrion inner membrane</keyword>
<reference evidence="10 11" key="1">
    <citation type="journal article" date="2018" name="Nat. Ecol. Evol.">
        <title>Genomic signatures of mitonuclear coevolution across populations of Tigriopus californicus.</title>
        <authorList>
            <person name="Barreto F.S."/>
            <person name="Watson E.T."/>
            <person name="Lima T.G."/>
            <person name="Willett C.S."/>
            <person name="Edmands S."/>
            <person name="Li W."/>
            <person name="Burton R.S."/>
        </authorList>
    </citation>
    <scope>NUCLEOTIDE SEQUENCE [LARGE SCALE GENOMIC DNA]</scope>
    <source>
        <strain evidence="10 11">San Diego</strain>
    </source>
</reference>
<evidence type="ECO:0000313" key="10">
    <source>
        <dbReference type="EMBL" id="TRY63405.1"/>
    </source>
</evidence>
<dbReference type="EMBL" id="VCGU01000458">
    <property type="protein sequence ID" value="TRY63405.1"/>
    <property type="molecule type" value="Genomic_DNA"/>
</dbReference>
<dbReference type="SUPFAM" id="SSF46565">
    <property type="entry name" value="Chaperone J-domain"/>
    <property type="match status" value="1"/>
</dbReference>
<dbReference type="FunFam" id="1.10.287.110:FF:000001">
    <property type="entry name" value="Import inner membrane translocase subunit tim14"/>
    <property type="match status" value="1"/>
</dbReference>
<evidence type="ECO:0000256" key="5">
    <source>
        <dbReference type="ARBA" id="ARBA00023128"/>
    </source>
</evidence>
<evidence type="ECO:0000256" key="2">
    <source>
        <dbReference type="ARBA" id="ARBA00022692"/>
    </source>
</evidence>
<dbReference type="GO" id="GO:0001405">
    <property type="term" value="C:PAM complex, Tim23 associated import motor"/>
    <property type="evidence" value="ECO:0007669"/>
    <property type="project" value="TreeGrafter"/>
</dbReference>
<sequence>MTAAITTGLGMAVLGFGGRVVLRQMPRMHQSLRPIWPNLSVLNRQTWANAKYYKGGFEVQMSRSEAALILGVSPRAPLKKIKECHKRVMLLNHPDRGGSPCIAAKINAAKDILDKAGRSF</sequence>
<dbReference type="CDD" id="cd06257">
    <property type="entry name" value="DnaJ"/>
    <property type="match status" value="1"/>
</dbReference>
<dbReference type="AlphaFoldDB" id="A0A553NDB3"/>
<dbReference type="Gene3D" id="1.10.287.110">
    <property type="entry name" value="DnaJ domain"/>
    <property type="match status" value="1"/>
</dbReference>
<dbReference type="GO" id="GO:0030150">
    <property type="term" value="P:protein import into mitochondrial matrix"/>
    <property type="evidence" value="ECO:0007669"/>
    <property type="project" value="TreeGrafter"/>
</dbReference>
<evidence type="ECO:0000256" key="6">
    <source>
        <dbReference type="ARBA" id="ARBA00023136"/>
    </source>
</evidence>
<evidence type="ECO:0000259" key="9">
    <source>
        <dbReference type="SMART" id="SM00271"/>
    </source>
</evidence>
<feature type="domain" description="J" evidence="9">
    <location>
        <begin position="64"/>
        <end position="118"/>
    </location>
</feature>
<dbReference type="Proteomes" id="UP000318571">
    <property type="component" value="Chromosome 10"/>
</dbReference>
<evidence type="ECO:0000256" key="3">
    <source>
        <dbReference type="ARBA" id="ARBA00022792"/>
    </source>
</evidence>
<evidence type="ECO:0000256" key="1">
    <source>
        <dbReference type="ARBA" id="ARBA00004434"/>
    </source>
</evidence>
<dbReference type="SMART" id="SM00271">
    <property type="entry name" value="DnaJ"/>
    <property type="match status" value="1"/>
</dbReference>
<dbReference type="PANTHER" id="PTHR12763:SF28">
    <property type="entry name" value="GEO10507P1-RELATED"/>
    <property type="match status" value="1"/>
</dbReference>
<evidence type="ECO:0000313" key="11">
    <source>
        <dbReference type="Proteomes" id="UP000318571"/>
    </source>
</evidence>
<keyword evidence="4" id="KW-1133">Transmembrane helix</keyword>
<comment type="caution">
    <text evidence="10">The sequence shown here is derived from an EMBL/GenBank/DDBJ whole genome shotgun (WGS) entry which is preliminary data.</text>
</comment>
<gene>
    <name evidence="10" type="ORF">TCAL_00463</name>
</gene>
<accession>A0A553NDB3</accession>
<dbReference type="STRING" id="6832.A0A553NDB3"/>
<keyword evidence="6" id="KW-0472">Membrane</keyword>
<dbReference type="OrthoDB" id="240298at2759"/>
<proteinExistence type="inferred from homology"/>
<dbReference type="OMA" id="ANSMSKY"/>
<keyword evidence="2" id="KW-0812">Transmembrane</keyword>
<dbReference type="InterPro" id="IPR036869">
    <property type="entry name" value="J_dom_sf"/>
</dbReference>
<comment type="function">
    <text evidence="8">Probable component of the PAM complex, a complex required for the translocation of transit peptide-containing proteins from the inner membrane into the mitochondrial matrix in an ATP-dependent manner. May act as a co-chaperone that stimulate the ATP-dependent activity.</text>
</comment>
<name>A0A553NDB3_TIGCA</name>
<evidence type="ECO:0000256" key="7">
    <source>
        <dbReference type="ARBA" id="ARBA00038105"/>
    </source>
</evidence>
<evidence type="ECO:0000256" key="8">
    <source>
        <dbReference type="ARBA" id="ARBA00054366"/>
    </source>
</evidence>
<dbReference type="PANTHER" id="PTHR12763">
    <property type="match status" value="1"/>
</dbReference>
<comment type="similarity">
    <text evidence="7">Belongs to the TIM14 family.</text>
</comment>
<comment type="subcellular location">
    <subcellularLocation>
        <location evidence="1">Mitochondrion inner membrane</location>
        <topology evidence="1">Single-pass membrane protein</topology>
    </subcellularLocation>
</comment>
<keyword evidence="5" id="KW-0496">Mitochondrion</keyword>
<dbReference type="GO" id="GO:0001671">
    <property type="term" value="F:ATPase activator activity"/>
    <property type="evidence" value="ECO:0007669"/>
    <property type="project" value="TreeGrafter"/>
</dbReference>
<keyword evidence="11" id="KW-1185">Reference proteome</keyword>